<evidence type="ECO:0000313" key="1">
    <source>
        <dbReference type="EMBL" id="KAJ9656618.1"/>
    </source>
</evidence>
<name>A0ACC3A7J5_9EURO</name>
<reference evidence="1" key="1">
    <citation type="submission" date="2022-10" db="EMBL/GenBank/DDBJ databases">
        <title>Culturing micro-colonial fungi from biological soil crusts in the Mojave desert and describing Neophaeococcomyces mojavensis, and introducing the new genera and species Taxawa tesnikishii.</title>
        <authorList>
            <person name="Kurbessoian T."/>
            <person name="Stajich J.E."/>
        </authorList>
    </citation>
    <scope>NUCLEOTIDE SEQUENCE</scope>
    <source>
        <strain evidence="1">JES_112</strain>
    </source>
</reference>
<evidence type="ECO:0000313" key="2">
    <source>
        <dbReference type="Proteomes" id="UP001172386"/>
    </source>
</evidence>
<organism evidence="1 2">
    <name type="scientific">Neophaeococcomyces mojaviensis</name>
    <dbReference type="NCBI Taxonomy" id="3383035"/>
    <lineage>
        <taxon>Eukaryota</taxon>
        <taxon>Fungi</taxon>
        <taxon>Dikarya</taxon>
        <taxon>Ascomycota</taxon>
        <taxon>Pezizomycotina</taxon>
        <taxon>Eurotiomycetes</taxon>
        <taxon>Chaetothyriomycetidae</taxon>
        <taxon>Chaetothyriales</taxon>
        <taxon>Chaetothyriales incertae sedis</taxon>
        <taxon>Neophaeococcomyces</taxon>
    </lineage>
</organism>
<keyword evidence="2" id="KW-1185">Reference proteome</keyword>
<gene>
    <name evidence="1" type="primary">TIM22</name>
    <name evidence="1" type="ORF">H2198_004852</name>
</gene>
<comment type="caution">
    <text evidence="1">The sequence shown here is derived from an EMBL/GenBank/DDBJ whole genome shotgun (WGS) entry which is preliminary data.</text>
</comment>
<proteinExistence type="predicted"/>
<dbReference type="EMBL" id="JAPDRQ010000075">
    <property type="protein sequence ID" value="KAJ9656618.1"/>
    <property type="molecule type" value="Genomic_DNA"/>
</dbReference>
<sequence length="337" mass="36392">MAFPGGFAGMPGQQQNAGISDQEARMVKMIQAGMESCAVKSAMAAGAGFALGGVFGLFMASMNYDTPLTPQGAELTKLPMREQLRRGFKDMGSRSYSSAKNFGKIGFLFSICECTLEGFRAKNDLWNSAGGGLAAGAILARNAGPQAMLLGGAGFAAFSTGIDCLQKAIKRARDNQNRTKAYNDKVKACRQIPKQVEDGELNGDDPEIQKLIQPALKARENNQKNGPAKSEKNKASRDALRKVEAGELDGDDPEVKEPIKLVVKARQAERNTVNATQLKKPVMKRKLKKVVAAPLDKAPEDEDRVAAVEKIIKLTYVANSCDEGEEVIRFFCSIVRV</sequence>
<accession>A0ACC3A7J5</accession>
<protein>
    <submittedName>
        <fullName evidence="1">Mitochondrial import inner membrane translocase subunit tim22</fullName>
    </submittedName>
</protein>
<dbReference type="Proteomes" id="UP001172386">
    <property type="component" value="Unassembled WGS sequence"/>
</dbReference>